<dbReference type="RefSeq" id="WP_213246527.1">
    <property type="nucleotide sequence ID" value="NZ_CP045806.1"/>
</dbReference>
<gene>
    <name evidence="1" type="ORF">GII31_02580</name>
</gene>
<organism evidence="1 2">
    <name type="scientific">Gordonia pseudamarae</name>
    <dbReference type="NCBI Taxonomy" id="2831662"/>
    <lineage>
        <taxon>Bacteria</taxon>
        <taxon>Bacillati</taxon>
        <taxon>Actinomycetota</taxon>
        <taxon>Actinomycetes</taxon>
        <taxon>Mycobacteriales</taxon>
        <taxon>Gordoniaceae</taxon>
        <taxon>Gordonia</taxon>
    </lineage>
</organism>
<evidence type="ECO:0000313" key="2">
    <source>
        <dbReference type="Proteomes" id="UP001059836"/>
    </source>
</evidence>
<sequence>MSEQAVSVSTSPYSVVILTPGPEHDSDVADSELLVQWLNNFAAPAGRLPALMEVDDNPLISGIAVVPVDAQAAATILAADPAVVSGRFAFEVHPAEGFPG</sequence>
<dbReference type="EMBL" id="CP045809">
    <property type="protein sequence ID" value="QHN33956.1"/>
    <property type="molecule type" value="Genomic_DNA"/>
</dbReference>
<name>A0ABX6IFR0_9ACTN</name>
<reference evidence="1" key="1">
    <citation type="journal article" date="2021" name="Nat. Microbiol.">
        <title>Cocultivation of an ultrasmall environmental parasitic bacterium with lytic ability against bacteria associated with wastewater foams.</title>
        <authorList>
            <person name="Batinovic S."/>
            <person name="Rose J.J.A."/>
            <person name="Ratcliffe J."/>
            <person name="Seviour R.J."/>
            <person name="Petrovski S."/>
        </authorList>
    </citation>
    <scope>NUCLEOTIDE SEQUENCE</scope>
    <source>
        <strain evidence="1">CON9</strain>
    </source>
</reference>
<evidence type="ECO:0000313" key="1">
    <source>
        <dbReference type="EMBL" id="QHN33956.1"/>
    </source>
</evidence>
<dbReference type="Proteomes" id="UP001059836">
    <property type="component" value="Chromosome"/>
</dbReference>
<keyword evidence="2" id="KW-1185">Reference proteome</keyword>
<accession>A0ABX6IFR0</accession>
<protein>
    <recommendedName>
        <fullName evidence="3">YCII-related domain-containing protein</fullName>
    </recommendedName>
</protein>
<proteinExistence type="predicted"/>
<evidence type="ECO:0008006" key="3">
    <source>
        <dbReference type="Google" id="ProtNLM"/>
    </source>
</evidence>